<dbReference type="PIRSF" id="PIRSF037219">
    <property type="entry name" value="NOS_oxygenase"/>
    <property type="match status" value="1"/>
</dbReference>
<evidence type="ECO:0000313" key="13">
    <source>
        <dbReference type="Proteomes" id="UP001595821"/>
    </source>
</evidence>
<evidence type="ECO:0000256" key="5">
    <source>
        <dbReference type="ARBA" id="ARBA00022617"/>
    </source>
</evidence>
<protein>
    <recommendedName>
        <fullName evidence="4 10">Nitric oxide synthase oxygenase</fullName>
        <ecNumber evidence="3 10">1.14.14.47</ecNumber>
    </recommendedName>
</protein>
<evidence type="ECO:0000256" key="10">
    <source>
        <dbReference type="PIRNR" id="PIRNR037219"/>
    </source>
</evidence>
<dbReference type="Proteomes" id="UP001595821">
    <property type="component" value="Unassembled WGS sequence"/>
</dbReference>
<dbReference type="EMBL" id="JBHSDJ010000112">
    <property type="protein sequence ID" value="MFC4248037.1"/>
    <property type="molecule type" value="Genomic_DNA"/>
</dbReference>
<evidence type="ECO:0000256" key="1">
    <source>
        <dbReference type="ARBA" id="ARBA00001971"/>
    </source>
</evidence>
<gene>
    <name evidence="12" type="ORF">ACFOZ7_13980</name>
</gene>
<keyword evidence="5 10" id="KW-0349">Heme</keyword>
<keyword evidence="8 10" id="KW-0408">Iron</keyword>
<dbReference type="Pfam" id="PF02898">
    <property type="entry name" value="NO_synthase"/>
    <property type="match status" value="1"/>
</dbReference>
<dbReference type="PROSITE" id="PS60001">
    <property type="entry name" value="NOS"/>
    <property type="match status" value="1"/>
</dbReference>
<dbReference type="EC" id="1.14.14.47" evidence="3 10"/>
<dbReference type="PANTHER" id="PTHR43410">
    <property type="entry name" value="NITRIC OXIDE SYNTHASE OXYGENASE"/>
    <property type="match status" value="1"/>
</dbReference>
<dbReference type="InterPro" id="IPR036119">
    <property type="entry name" value="NOS_N_sf"/>
</dbReference>
<dbReference type="InterPro" id="IPR050607">
    <property type="entry name" value="NOS"/>
</dbReference>
<reference evidence="12 13" key="1">
    <citation type="journal article" date="2014" name="Int. J. Syst. Evol. Microbiol.">
        <title>Complete genome sequence of Corynebacterium casei LMG S-19264T (=DSM 44701T), isolated from a smear-ripened cheese.</title>
        <authorList>
            <consortium name="US DOE Joint Genome Institute (JGI-PGF)"/>
            <person name="Walter F."/>
            <person name="Albersmeier A."/>
            <person name="Kalinowski J."/>
            <person name="Ruckert C."/>
        </authorList>
    </citation>
    <scope>NUCLEOTIDE SEQUENCE [LARGE SCALE GENOMIC DNA]</scope>
    <source>
        <strain evidence="12 13">IBRC-M 10912</strain>
    </source>
</reference>
<dbReference type="InterPro" id="IPR044940">
    <property type="entry name" value="NOS_dom_2"/>
</dbReference>
<dbReference type="AlphaFoldDB" id="A0ABD5P186"/>
<proteinExistence type="inferred from homology"/>
<dbReference type="InterPro" id="IPR017142">
    <property type="entry name" value="Nitric_oxide_synthase_Oase-su"/>
</dbReference>
<comment type="similarity">
    <text evidence="2 10">Belongs to the NOS family. Bacterial NOS oxygenase subfamily.</text>
</comment>
<comment type="catalytic activity">
    <reaction evidence="9">
        <text>3 reduced [flavodoxin] + 2 L-arginine + 4 O2 = 3 oxidized [flavodoxin] + 2 L-citrulline + 2 nitric oxide + 4 H2O + 5 H(+)</text>
        <dbReference type="Rhea" id="RHEA:52324"/>
        <dbReference type="Rhea" id="RHEA-COMP:10622"/>
        <dbReference type="Rhea" id="RHEA-COMP:10623"/>
        <dbReference type="ChEBI" id="CHEBI:15377"/>
        <dbReference type="ChEBI" id="CHEBI:15378"/>
        <dbReference type="ChEBI" id="CHEBI:15379"/>
        <dbReference type="ChEBI" id="CHEBI:16480"/>
        <dbReference type="ChEBI" id="CHEBI:32682"/>
        <dbReference type="ChEBI" id="CHEBI:57618"/>
        <dbReference type="ChEBI" id="CHEBI:57743"/>
        <dbReference type="ChEBI" id="CHEBI:58210"/>
        <dbReference type="EC" id="1.14.14.47"/>
    </reaction>
</comment>
<dbReference type="GO" id="GO:0046872">
    <property type="term" value="F:metal ion binding"/>
    <property type="evidence" value="ECO:0007669"/>
    <property type="project" value="UniProtKB-KW"/>
</dbReference>
<evidence type="ECO:0000256" key="3">
    <source>
        <dbReference type="ARBA" id="ARBA00012735"/>
    </source>
</evidence>
<feature type="domain" description="Nitric oxide synthase (NOS)" evidence="11">
    <location>
        <begin position="71"/>
        <end position="78"/>
    </location>
</feature>
<comment type="subunit">
    <text evidence="10">Homodimer.</text>
</comment>
<evidence type="ECO:0000256" key="9">
    <source>
        <dbReference type="ARBA" id="ARBA00048713"/>
    </source>
</evidence>
<dbReference type="GeneID" id="71856283"/>
<dbReference type="GO" id="GO:0016491">
    <property type="term" value="F:oxidoreductase activity"/>
    <property type="evidence" value="ECO:0007669"/>
    <property type="project" value="UniProtKB-KW"/>
</dbReference>
<evidence type="ECO:0000259" key="11">
    <source>
        <dbReference type="PROSITE" id="PS60001"/>
    </source>
</evidence>
<dbReference type="CDD" id="cd00575">
    <property type="entry name" value="NOS_oxygenase"/>
    <property type="match status" value="1"/>
</dbReference>
<dbReference type="InterPro" id="IPR044944">
    <property type="entry name" value="NOS_dom_3"/>
</dbReference>
<dbReference type="InterPro" id="IPR044943">
    <property type="entry name" value="NOS_dom_1"/>
</dbReference>
<dbReference type="Gene3D" id="3.90.440.10">
    <property type="entry name" value="Nitric Oxide Synthase,Heme Domain,Chain A domain 2"/>
    <property type="match status" value="1"/>
</dbReference>
<dbReference type="PANTHER" id="PTHR43410:SF1">
    <property type="entry name" value="NITRIC OXIDE SYNTHASE"/>
    <property type="match status" value="1"/>
</dbReference>
<dbReference type="RefSeq" id="WP_246975338.1">
    <property type="nucleotide sequence ID" value="NZ_CP095398.1"/>
</dbReference>
<evidence type="ECO:0000256" key="4">
    <source>
        <dbReference type="ARBA" id="ARBA00018859"/>
    </source>
</evidence>
<comment type="caution">
    <text evidence="12">The sequence shown here is derived from an EMBL/GenBank/DDBJ whole genome shotgun (WGS) entry which is preliminary data.</text>
</comment>
<dbReference type="Gene3D" id="3.90.340.10">
    <property type="entry name" value="Nitric Oxide Synthase, Chain A, domain 1"/>
    <property type="match status" value="1"/>
</dbReference>
<name>A0ABD5P186_9EURY</name>
<comment type="function">
    <text evidence="10">Catalyzes the production of nitric oxide.</text>
</comment>
<evidence type="ECO:0000256" key="7">
    <source>
        <dbReference type="ARBA" id="ARBA00023002"/>
    </source>
</evidence>
<dbReference type="SUPFAM" id="SSF56512">
    <property type="entry name" value="Nitric oxide (NO) synthase oxygenase domain"/>
    <property type="match status" value="1"/>
</dbReference>
<dbReference type="InterPro" id="IPR004030">
    <property type="entry name" value="NOS_N"/>
</dbReference>
<accession>A0ABD5P186</accession>
<dbReference type="Gene3D" id="3.90.1230.10">
    <property type="entry name" value="Nitric Oxide Synthase, Chain A, domain 3"/>
    <property type="match status" value="1"/>
</dbReference>
<evidence type="ECO:0000256" key="8">
    <source>
        <dbReference type="ARBA" id="ARBA00023004"/>
    </source>
</evidence>
<comment type="miscellaneous">
    <text evidence="10">This protein is similar to the oxygenase domain of eukaryotic nitric oxide synthases but lacks the reductase domain which, in eukaryotes, is responsible for transfer of electrons to the ferric heme during nitric oxide synthesis.</text>
</comment>
<sequence>MHAAVPEYDRDELRQQAETFVRQCYTELDKEAEIEPRLAEIRESIAETGHYEHTFEELEHGARMAWRNSNRCVGRLFWQTLDVIDARDCDDAESVHEALCHHLEYATNGGDIQPTITLFEPMVRGERQVRIWNYQLVRYAGYETDDGVVGDPDELEFTKYCRSRGWEGEGTAFDVLPHVIQIRDREPELFEIPDDLVLEVPIRHPEYDWFEDLDLQWYAVPVVSNMRLEIGGLQYTAAPFNGWYMATEIAARNLADEDRYDMLPAVADGIGLDTSRQRSLWKDEAVVELNRAVLHSFERDGVTIVDHHTAAEQFEAFETREAEAGREVTGDWSWLIPPVSPATTHIFHKTYDNSIETPNFFYQEPPYEDDGQ</sequence>
<keyword evidence="7 10" id="KW-0560">Oxidoreductase</keyword>
<keyword evidence="6 10" id="KW-0479">Metal-binding</keyword>
<comment type="cofactor">
    <cofactor evidence="1 10">
        <name>heme</name>
        <dbReference type="ChEBI" id="CHEBI:30413"/>
    </cofactor>
</comment>
<organism evidence="12 13">
    <name type="scientific">Natribaculum luteum</name>
    <dbReference type="NCBI Taxonomy" id="1586232"/>
    <lineage>
        <taxon>Archaea</taxon>
        <taxon>Methanobacteriati</taxon>
        <taxon>Methanobacteriota</taxon>
        <taxon>Stenosarchaea group</taxon>
        <taxon>Halobacteria</taxon>
        <taxon>Halobacteriales</taxon>
        <taxon>Natrialbaceae</taxon>
        <taxon>Natribaculum</taxon>
    </lineage>
</organism>
<evidence type="ECO:0000256" key="6">
    <source>
        <dbReference type="ARBA" id="ARBA00022723"/>
    </source>
</evidence>
<evidence type="ECO:0000256" key="2">
    <source>
        <dbReference type="ARBA" id="ARBA00005411"/>
    </source>
</evidence>
<evidence type="ECO:0000313" key="12">
    <source>
        <dbReference type="EMBL" id="MFC4248037.1"/>
    </source>
</evidence>